<comment type="caution">
    <text evidence="1">The sequence shown here is derived from an EMBL/GenBank/DDBJ whole genome shotgun (WGS) entry which is preliminary data.</text>
</comment>
<proteinExistence type="predicted"/>
<evidence type="ECO:0000313" key="1">
    <source>
        <dbReference type="EMBL" id="OGZ35001.1"/>
    </source>
</evidence>
<sequence>MYPVPNLYQEKNLLEELLPHRQYIDKIISFTPGIAACGRATFQRDLSHFPQIQILRIHDIQGALYEIGEIAIRTYCPYESLKFLAGRVKALELRQPIAFLEEFIRLFVFAEKTKWTPSIRGKIITHAVLSNNTAIELSFLYGLSTAEEIEKNAITI</sequence>
<name>A0A1G2FBS0_9BACT</name>
<accession>A0A1G2FBS0</accession>
<organism evidence="1 2">
    <name type="scientific">Candidatus Portnoybacteria bacterium RBG_13_41_18</name>
    <dbReference type="NCBI Taxonomy" id="1801991"/>
    <lineage>
        <taxon>Bacteria</taxon>
        <taxon>Candidatus Portnoyibacteriota</taxon>
    </lineage>
</organism>
<dbReference type="Proteomes" id="UP000177725">
    <property type="component" value="Unassembled WGS sequence"/>
</dbReference>
<dbReference type="EMBL" id="MHMV01000005">
    <property type="protein sequence ID" value="OGZ35001.1"/>
    <property type="molecule type" value="Genomic_DNA"/>
</dbReference>
<evidence type="ECO:0000313" key="2">
    <source>
        <dbReference type="Proteomes" id="UP000177725"/>
    </source>
</evidence>
<protein>
    <submittedName>
        <fullName evidence="1">Uncharacterized protein</fullName>
    </submittedName>
</protein>
<reference evidence="1 2" key="1">
    <citation type="journal article" date="2016" name="Nat. Commun.">
        <title>Thousands of microbial genomes shed light on interconnected biogeochemical processes in an aquifer system.</title>
        <authorList>
            <person name="Anantharaman K."/>
            <person name="Brown C.T."/>
            <person name="Hug L.A."/>
            <person name="Sharon I."/>
            <person name="Castelle C.J."/>
            <person name="Probst A.J."/>
            <person name="Thomas B.C."/>
            <person name="Singh A."/>
            <person name="Wilkins M.J."/>
            <person name="Karaoz U."/>
            <person name="Brodie E.L."/>
            <person name="Williams K.H."/>
            <person name="Hubbard S.S."/>
            <person name="Banfield J.F."/>
        </authorList>
    </citation>
    <scope>NUCLEOTIDE SEQUENCE [LARGE SCALE GENOMIC DNA]</scope>
</reference>
<gene>
    <name evidence="1" type="ORF">A2174_02500</name>
</gene>
<dbReference type="AlphaFoldDB" id="A0A1G2FBS0"/>